<evidence type="ECO:0000313" key="6">
    <source>
        <dbReference type="RefSeq" id="XP_021859886.1"/>
    </source>
</evidence>
<proteinExistence type="inferred from homology"/>
<dbReference type="AlphaFoldDB" id="A0A9R0K622"/>
<keyword evidence="4" id="KW-0677">Repeat</keyword>
<keyword evidence="2" id="KW-0637">Prenyltransferase</keyword>
<evidence type="ECO:0000256" key="1">
    <source>
        <dbReference type="ARBA" id="ARBA00006734"/>
    </source>
</evidence>
<dbReference type="GO" id="GO:0007323">
    <property type="term" value="P:peptide pheromone maturation"/>
    <property type="evidence" value="ECO:0000318"/>
    <property type="project" value="GO_Central"/>
</dbReference>
<dbReference type="Pfam" id="PF01239">
    <property type="entry name" value="PPTA"/>
    <property type="match status" value="3"/>
</dbReference>
<dbReference type="OrthoDB" id="1924260at2759"/>
<evidence type="ECO:0000256" key="4">
    <source>
        <dbReference type="ARBA" id="ARBA00022737"/>
    </source>
</evidence>
<dbReference type="PANTHER" id="PTHR11129:SF10">
    <property type="entry name" value="PROTEIN PRENYLYLTRANSFERASE SUPERFAMILY PROTEIN"/>
    <property type="match status" value="1"/>
</dbReference>
<organism evidence="5 6">
    <name type="scientific">Spinacia oleracea</name>
    <name type="common">Spinach</name>
    <dbReference type="NCBI Taxonomy" id="3562"/>
    <lineage>
        <taxon>Eukaryota</taxon>
        <taxon>Viridiplantae</taxon>
        <taxon>Streptophyta</taxon>
        <taxon>Embryophyta</taxon>
        <taxon>Tracheophyta</taxon>
        <taxon>Spermatophyta</taxon>
        <taxon>Magnoliopsida</taxon>
        <taxon>eudicotyledons</taxon>
        <taxon>Gunneridae</taxon>
        <taxon>Pentapetalae</taxon>
        <taxon>Caryophyllales</taxon>
        <taxon>Chenopodiaceae</taxon>
        <taxon>Chenopodioideae</taxon>
        <taxon>Anserineae</taxon>
        <taxon>Spinacia</taxon>
    </lineage>
</organism>
<dbReference type="Gene3D" id="1.25.40.120">
    <property type="entry name" value="Protein prenylyltransferase"/>
    <property type="match status" value="1"/>
</dbReference>
<dbReference type="KEGG" id="soe:110798994"/>
<dbReference type="RefSeq" id="XP_021859886.1">
    <property type="nucleotide sequence ID" value="XM_022004194.2"/>
</dbReference>
<accession>A0A9R0K622</accession>
<dbReference type="Proteomes" id="UP000813463">
    <property type="component" value="Chromosome 1"/>
</dbReference>
<evidence type="ECO:0000256" key="2">
    <source>
        <dbReference type="ARBA" id="ARBA00022602"/>
    </source>
</evidence>
<dbReference type="SUPFAM" id="SSF48439">
    <property type="entry name" value="Protein prenylyltransferase"/>
    <property type="match status" value="1"/>
</dbReference>
<dbReference type="GO" id="GO:0005965">
    <property type="term" value="C:protein farnesyltransferase complex"/>
    <property type="evidence" value="ECO:0000318"/>
    <property type="project" value="GO_Central"/>
</dbReference>
<dbReference type="PROSITE" id="PS51147">
    <property type="entry name" value="PFTA"/>
    <property type="match status" value="2"/>
</dbReference>
<dbReference type="GeneID" id="110798994"/>
<comment type="similarity">
    <text evidence="1">Belongs to the protein prenyltransferase subunit alpha family.</text>
</comment>
<reference evidence="6" key="2">
    <citation type="submission" date="2025-08" db="UniProtKB">
        <authorList>
            <consortium name="RefSeq"/>
        </authorList>
    </citation>
    <scope>IDENTIFICATION</scope>
    <source>
        <tissue evidence="6">Leaf</tissue>
    </source>
</reference>
<keyword evidence="5" id="KW-1185">Reference proteome</keyword>
<dbReference type="InterPro" id="IPR002088">
    <property type="entry name" value="Prenyl_trans_a"/>
</dbReference>
<name>A0A9R0K622_SPIOL</name>
<keyword evidence="3" id="KW-0808">Transferase</keyword>
<evidence type="ECO:0000313" key="5">
    <source>
        <dbReference type="Proteomes" id="UP000813463"/>
    </source>
</evidence>
<evidence type="ECO:0000256" key="3">
    <source>
        <dbReference type="ARBA" id="ARBA00022679"/>
    </source>
</evidence>
<protein>
    <submittedName>
        <fullName evidence="6">Uncharacterized protein</fullName>
    </submittedName>
</protein>
<dbReference type="GO" id="GO:0004662">
    <property type="term" value="F:CAAX-protein geranylgeranyltransferase activity"/>
    <property type="evidence" value="ECO:0007669"/>
    <property type="project" value="TreeGrafter"/>
</dbReference>
<reference evidence="5" key="1">
    <citation type="journal article" date="2021" name="Nat. Commun.">
        <title>Genomic analyses provide insights into spinach domestication and the genetic basis of agronomic traits.</title>
        <authorList>
            <person name="Cai X."/>
            <person name="Sun X."/>
            <person name="Xu C."/>
            <person name="Sun H."/>
            <person name="Wang X."/>
            <person name="Ge C."/>
            <person name="Zhang Z."/>
            <person name="Wang Q."/>
            <person name="Fei Z."/>
            <person name="Jiao C."/>
            <person name="Wang Q."/>
        </authorList>
    </citation>
    <scope>NUCLEOTIDE SEQUENCE [LARGE SCALE GENOMIC DNA]</scope>
    <source>
        <strain evidence="5">cv. Varoflay</strain>
    </source>
</reference>
<dbReference type="GO" id="GO:0004660">
    <property type="term" value="F:protein farnesyltransferase activity"/>
    <property type="evidence" value="ECO:0007669"/>
    <property type="project" value="TreeGrafter"/>
</dbReference>
<sequence length="439" mass="50907">MANIPVDAFHLLDHLLRILDRDPLIDELGFIHPSQLMILNEGEDAAILTFKECKGDANLGSEPSEAIEVEGKNDFFWSREHKLGISTEYLYPLYKAAKHRFMDVYATYKKHSCFSLKNENADSSHAFSEIENAVMKHSKALLLLSSDFGTAWNARKLIISNREDFSISDELLLSALILSFAPKSENAWNYRRWVIKRIAGRCPTLESILAKESELVEKIAEKSKMNYRAWNHRCWLISYMTSEQALRELNTIRSWAALNVTDNSCFHYRRKLMLRMLVDVSHGIVADTCTTQFESFKQLWKDELDWNEGLIRRYIGREALWLHRRFLSVHWVKHFGADQLEISRHPSEKNGNEDHYVSILINNEVGLLQDCLNLPDSMFEDVQSQAIHAAAYILWLNREILSPSTINLNQKLEAVDLRTLLIKLCPQKIRVWDCLLCDH</sequence>
<gene>
    <name evidence="6" type="primary">LOC110798994</name>
</gene>
<dbReference type="PANTHER" id="PTHR11129">
    <property type="entry name" value="PROTEIN FARNESYLTRANSFERASE ALPHA SUBUNIT/RAB GERANYLGERANYL TRANSFERASE ALPHA SUBUNIT"/>
    <property type="match status" value="1"/>
</dbReference>
<dbReference type="GO" id="GO:0005737">
    <property type="term" value="C:cytoplasm"/>
    <property type="evidence" value="ECO:0000318"/>
    <property type="project" value="GO_Central"/>
</dbReference>
<dbReference type="GO" id="GO:0005953">
    <property type="term" value="C:CAAX-protein geranylgeranyltransferase complex"/>
    <property type="evidence" value="ECO:0000318"/>
    <property type="project" value="GO_Central"/>
</dbReference>